<comment type="caution">
    <text evidence="3">The sequence shown here is derived from an EMBL/GenBank/DDBJ whole genome shotgun (WGS) entry which is preliminary data.</text>
</comment>
<dbReference type="Gene3D" id="2.50.20.10">
    <property type="entry name" value="Lipoprotein localisation LolA/LolB/LppX"/>
    <property type="match status" value="1"/>
</dbReference>
<sequence length="251" mass="28642">MAAFSLEGKSDAEKGLAVAQEAERRDEGWSDSSADMIMVLKNKGGRESRRELRILSLEVPEDGDKSLTIFDSPRDVAGTALLTHSHKVDADDQWLYLPALKRVKRIASNNKSGPFVGSEFAFEDLSSQEVEKYSYLYLRKEPCPSAESLECHVVERDPVDENSGYTRQVAWIDADEFRVHKVDFYDRKEKLLKTLSVSDFKQYLDQYWRGLSSVMQNHQTGKSTSLELQNLEFKTGLTEQDFTENSLKRAR</sequence>
<dbReference type="Proteomes" id="UP001501337">
    <property type="component" value="Unassembled WGS sequence"/>
</dbReference>
<organism evidence="3 4">
    <name type="scientific">Allohahella marinimesophila</name>
    <dbReference type="NCBI Taxonomy" id="1054972"/>
    <lineage>
        <taxon>Bacteria</taxon>
        <taxon>Pseudomonadati</taxon>
        <taxon>Pseudomonadota</taxon>
        <taxon>Gammaproteobacteria</taxon>
        <taxon>Oceanospirillales</taxon>
        <taxon>Hahellaceae</taxon>
        <taxon>Allohahella</taxon>
    </lineage>
</organism>
<dbReference type="InterPro" id="IPR033399">
    <property type="entry name" value="TP_0789-like"/>
</dbReference>
<keyword evidence="4" id="KW-1185">Reference proteome</keyword>
<name>A0ABP7PS38_9GAMM</name>
<evidence type="ECO:0000256" key="1">
    <source>
        <dbReference type="SAM" id="MobiDB-lite"/>
    </source>
</evidence>
<gene>
    <name evidence="3" type="ORF">GCM10022278_29750</name>
</gene>
<proteinExistence type="predicted"/>
<evidence type="ECO:0000259" key="2">
    <source>
        <dbReference type="Pfam" id="PF17131"/>
    </source>
</evidence>
<dbReference type="CDD" id="cd16329">
    <property type="entry name" value="LolA_like"/>
    <property type="match status" value="1"/>
</dbReference>
<dbReference type="EMBL" id="BAABBO010000012">
    <property type="protein sequence ID" value="GAA3970132.1"/>
    <property type="molecule type" value="Genomic_DNA"/>
</dbReference>
<evidence type="ECO:0000313" key="3">
    <source>
        <dbReference type="EMBL" id="GAA3970132.1"/>
    </source>
</evidence>
<accession>A0ABP7PS38</accession>
<keyword evidence="3" id="KW-0449">Lipoprotein</keyword>
<dbReference type="Pfam" id="PF17131">
    <property type="entry name" value="LolA_like"/>
    <property type="match status" value="1"/>
</dbReference>
<reference evidence="4" key="1">
    <citation type="journal article" date="2019" name="Int. J. Syst. Evol. Microbiol.">
        <title>The Global Catalogue of Microorganisms (GCM) 10K type strain sequencing project: providing services to taxonomists for standard genome sequencing and annotation.</title>
        <authorList>
            <consortium name="The Broad Institute Genomics Platform"/>
            <consortium name="The Broad Institute Genome Sequencing Center for Infectious Disease"/>
            <person name="Wu L."/>
            <person name="Ma J."/>
        </authorList>
    </citation>
    <scope>NUCLEOTIDE SEQUENCE [LARGE SCALE GENOMIC DNA]</scope>
    <source>
        <strain evidence="4">JCM 17555</strain>
    </source>
</reference>
<evidence type="ECO:0000313" key="4">
    <source>
        <dbReference type="Proteomes" id="UP001501337"/>
    </source>
</evidence>
<feature type="domain" description="Uncharacterized protein TP-0789" evidence="2">
    <location>
        <begin position="63"/>
        <end position="249"/>
    </location>
</feature>
<protein>
    <submittedName>
        <fullName evidence="3">Outer membrane lipoprotein-sorting protein</fullName>
    </submittedName>
</protein>
<feature type="region of interest" description="Disordered" evidence="1">
    <location>
        <begin position="1"/>
        <end position="30"/>
    </location>
</feature>